<name>A0ACD4NMW1_9HYPH</name>
<evidence type="ECO:0000313" key="2">
    <source>
        <dbReference type="Proteomes" id="UP001163223"/>
    </source>
</evidence>
<organism evidence="1 2">
    <name type="scientific">Antarcticirhabdus aurantiaca</name>
    <dbReference type="NCBI Taxonomy" id="2606717"/>
    <lineage>
        <taxon>Bacteria</taxon>
        <taxon>Pseudomonadati</taxon>
        <taxon>Pseudomonadota</taxon>
        <taxon>Alphaproteobacteria</taxon>
        <taxon>Hyphomicrobiales</taxon>
        <taxon>Aurantimonadaceae</taxon>
        <taxon>Antarcticirhabdus</taxon>
    </lineage>
</organism>
<reference evidence="1" key="1">
    <citation type="submission" date="2022-11" db="EMBL/GenBank/DDBJ databases">
        <title>beta-Carotene-producing bacterium, Jeongeuplla avenae sp. nov., alleviates the salt stress of Arabidopsis seedlings.</title>
        <authorList>
            <person name="Jiang L."/>
            <person name="Lee J."/>
        </authorList>
    </citation>
    <scope>NUCLEOTIDE SEQUENCE</scope>
    <source>
        <strain evidence="1">DY_R2A_6</strain>
    </source>
</reference>
<keyword evidence="2" id="KW-1185">Reference proteome</keyword>
<gene>
    <name evidence="1" type="ORF">OXU80_25925</name>
</gene>
<sequence length="146" mass="15798">MRRAGLAAALLAALIAAPAAAVDTPPSDDLPDLSAIRAKIYSDDFEGAAADLSALSKTVRHADIYNLLGFATRKLGRFEEAGRWYREALYYDPQHRPALEYQGELFLQTGDVEAARGNLVQLEFLCPEGCEELDTLRAAIASRAGS</sequence>
<dbReference type="Proteomes" id="UP001163223">
    <property type="component" value="Chromosome"/>
</dbReference>
<dbReference type="EMBL" id="CP113520">
    <property type="protein sequence ID" value="WAJ28218.1"/>
    <property type="molecule type" value="Genomic_DNA"/>
</dbReference>
<protein>
    <submittedName>
        <fullName evidence="1">Tetratricopeptide repeat protein</fullName>
    </submittedName>
</protein>
<proteinExistence type="predicted"/>
<evidence type="ECO:0000313" key="1">
    <source>
        <dbReference type="EMBL" id="WAJ28218.1"/>
    </source>
</evidence>
<accession>A0ACD4NMW1</accession>